<keyword evidence="1" id="KW-0812">Transmembrane</keyword>
<proteinExistence type="predicted"/>
<keyword evidence="1" id="KW-0472">Membrane</keyword>
<keyword evidence="3" id="KW-1185">Reference proteome</keyword>
<dbReference type="OrthoDB" id="6215284at2"/>
<evidence type="ECO:0000256" key="1">
    <source>
        <dbReference type="SAM" id="Phobius"/>
    </source>
</evidence>
<dbReference type="Proteomes" id="UP000286482">
    <property type="component" value="Unassembled WGS sequence"/>
</dbReference>
<dbReference type="AlphaFoldDB" id="A0A420E8P0"/>
<feature type="transmembrane region" description="Helical" evidence="1">
    <location>
        <begin position="37"/>
        <end position="62"/>
    </location>
</feature>
<feature type="transmembrane region" description="Helical" evidence="1">
    <location>
        <begin position="6"/>
        <end position="25"/>
    </location>
</feature>
<dbReference type="RefSeq" id="WP_120355809.1">
    <property type="nucleotide sequence ID" value="NZ_RAQO01000008.1"/>
</dbReference>
<protein>
    <submittedName>
        <fullName evidence="2">Uncharacterized protein</fullName>
    </submittedName>
</protein>
<feature type="transmembrane region" description="Helical" evidence="1">
    <location>
        <begin position="113"/>
        <end position="131"/>
    </location>
</feature>
<keyword evidence="1" id="KW-1133">Transmembrane helix</keyword>
<comment type="caution">
    <text evidence="2">The sequence shown here is derived from an EMBL/GenBank/DDBJ whole genome shotgun (WGS) entry which is preliminary data.</text>
</comment>
<dbReference type="EMBL" id="RAQO01000008">
    <property type="protein sequence ID" value="RKF15723.1"/>
    <property type="molecule type" value="Genomic_DNA"/>
</dbReference>
<evidence type="ECO:0000313" key="2">
    <source>
        <dbReference type="EMBL" id="RKF15723.1"/>
    </source>
</evidence>
<evidence type="ECO:0000313" key="3">
    <source>
        <dbReference type="Proteomes" id="UP000286482"/>
    </source>
</evidence>
<sequence>MTYEVGAFLADCYTPVLVAISLWIFYRQRAKGQPIRLDIRALALSLVLVYALMLLDAWLGIWPALNLDYSTHTAIALAFCAHHITYRVKWTIPVVLGLLAYLQLMKFMHYHSYLDMLTTSLCLVPLLWMVWLKRNRP</sequence>
<name>A0A420E8P0_9ALTE</name>
<organism evidence="2 3">
    <name type="scientific">Alginatibacterium sediminis</name>
    <dbReference type="NCBI Taxonomy" id="2164068"/>
    <lineage>
        <taxon>Bacteria</taxon>
        <taxon>Pseudomonadati</taxon>
        <taxon>Pseudomonadota</taxon>
        <taxon>Gammaproteobacteria</taxon>
        <taxon>Alteromonadales</taxon>
        <taxon>Alteromonadaceae</taxon>
        <taxon>Alginatibacterium</taxon>
    </lineage>
</organism>
<reference evidence="2 3" key="1">
    <citation type="submission" date="2018-09" db="EMBL/GenBank/DDBJ databases">
        <authorList>
            <person name="Wang Z."/>
        </authorList>
    </citation>
    <scope>NUCLEOTIDE SEQUENCE [LARGE SCALE GENOMIC DNA]</scope>
    <source>
        <strain evidence="2 3">ALS 81</strain>
    </source>
</reference>
<gene>
    <name evidence="2" type="ORF">DBZ36_15185</name>
</gene>
<accession>A0A420E8P0</accession>